<name>A0A4P6KSQ8_9BURK</name>
<dbReference type="InterPro" id="IPR052043">
    <property type="entry name" value="PolySaccharide_Degr_Enz"/>
</dbReference>
<dbReference type="Gene3D" id="1.50.10.10">
    <property type="match status" value="1"/>
</dbReference>
<keyword evidence="2" id="KW-0732">Signal</keyword>
<dbReference type="AlphaFoldDB" id="A0A4P6KSQ8"/>
<dbReference type="InterPro" id="IPR008928">
    <property type="entry name" value="6-hairpin_glycosidase_sf"/>
</dbReference>
<dbReference type="Pfam" id="PF07470">
    <property type="entry name" value="Glyco_hydro_88"/>
    <property type="match status" value="1"/>
</dbReference>
<organism evidence="3 4">
    <name type="scientific">Pseudoduganella lutea</name>
    <dbReference type="NCBI Taxonomy" id="321985"/>
    <lineage>
        <taxon>Bacteria</taxon>
        <taxon>Pseudomonadati</taxon>
        <taxon>Pseudomonadota</taxon>
        <taxon>Betaproteobacteria</taxon>
        <taxon>Burkholderiales</taxon>
        <taxon>Oxalobacteraceae</taxon>
        <taxon>Telluria group</taxon>
        <taxon>Pseudoduganella</taxon>
    </lineage>
</organism>
<reference evidence="3 4" key="1">
    <citation type="submission" date="2019-02" db="EMBL/GenBank/DDBJ databases">
        <title>Draft Genome Sequences of Six Type Strains of the Genus Massilia.</title>
        <authorList>
            <person name="Miess H."/>
            <person name="Frediansyhah A."/>
            <person name="Gross H."/>
        </authorList>
    </citation>
    <scope>NUCLEOTIDE SEQUENCE [LARGE SCALE GENOMIC DNA]</scope>
    <source>
        <strain evidence="3 4">DSM 17473</strain>
    </source>
</reference>
<sequence length="709" mass="78253">MRTILYGLALSAGIGMPALAAAPQPAGGTPAATAPAAVPKATEIAAAIERTVAWQLANPSGTAMRDWVIAPLYDGLIQAALATGRAHYLVPVLRMGQQSGWTLGSRGRFADDHAVGHAWLDLYLMNPRRTERLAAIREQMSGIVDNPIAEKLVYHHTPATPGVSFVDRWTWSDALYMGPPVFARLYSATGDAKYLAFMDREYRAAVDALYDRGEHLFYRDFNFIDKRTAHGRKVFWSRGNGWVYAALPQILTYLPKNHSSRGYYEALFRDMTIGILKTQQADGLWRPSLLDPEEVPIGETSGSGFFVYGLAWGINHGLLDRAATWPALARGWAGLMTRVRSDGYVGYVQPIGSAPRSEEAYLTVMPDGTKVHAPPKPRVLDPDSTQDYGTGAFLLAASEMLRLAGGARSVKPAALLADAEARLAREAQQPRAYARVVPERMDDLAWENDKVAFRMYGPALRAGPEDSGIDAWFKKVHYPVLDKWYGLATGKQQKSYHVDRGEGYDAYHVGDTRGVGGLGLWVDGRLVTSDTFVKGHVHWSKADVAEFSNIFEYPIKIDGKPVYEHRYSRLKMGERMTEIRSFFSHSQSLYDSHPIRDFPYEVAIGLVTQDARRAEVVLDGPRGLIAVTEPVDGKPFGAGVVIDPARVVRTARLAAADKEGKHAHGLVFTRVDDAGYVKYRSGFAWSGDGEITRPAEWLDYLARQAGRRP</sequence>
<evidence type="ECO:0000256" key="2">
    <source>
        <dbReference type="SAM" id="SignalP"/>
    </source>
</evidence>
<dbReference type="GO" id="GO:0016787">
    <property type="term" value="F:hydrolase activity"/>
    <property type="evidence" value="ECO:0007669"/>
    <property type="project" value="UniProtKB-KW"/>
</dbReference>
<keyword evidence="4" id="KW-1185">Reference proteome</keyword>
<proteinExistence type="predicted"/>
<dbReference type="PANTHER" id="PTHR33886">
    <property type="entry name" value="UNSATURATED RHAMNOGALACTURONAN HYDROLASE (EUROFUNG)"/>
    <property type="match status" value="1"/>
</dbReference>
<dbReference type="EMBL" id="CP035913">
    <property type="protein sequence ID" value="QBE61910.1"/>
    <property type="molecule type" value="Genomic_DNA"/>
</dbReference>
<feature type="signal peptide" evidence="2">
    <location>
        <begin position="1"/>
        <end position="20"/>
    </location>
</feature>
<dbReference type="PANTHER" id="PTHR33886:SF8">
    <property type="entry name" value="UNSATURATED RHAMNOGALACTURONAN HYDROLASE (EUROFUNG)"/>
    <property type="match status" value="1"/>
</dbReference>
<keyword evidence="1" id="KW-0378">Hydrolase</keyword>
<dbReference type="InterPro" id="IPR012341">
    <property type="entry name" value="6hp_glycosidase-like_sf"/>
</dbReference>
<dbReference type="GO" id="GO:0005975">
    <property type="term" value="P:carbohydrate metabolic process"/>
    <property type="evidence" value="ECO:0007669"/>
    <property type="project" value="InterPro"/>
</dbReference>
<dbReference type="InterPro" id="IPR032342">
    <property type="entry name" value="DUF4861"/>
</dbReference>
<accession>A0A4P6KSQ8</accession>
<dbReference type="Pfam" id="PF16153">
    <property type="entry name" value="DUF4861"/>
    <property type="match status" value="1"/>
</dbReference>
<dbReference type="Proteomes" id="UP000290637">
    <property type="component" value="Chromosome"/>
</dbReference>
<dbReference type="OrthoDB" id="258246at2"/>
<dbReference type="SUPFAM" id="SSF48208">
    <property type="entry name" value="Six-hairpin glycosidases"/>
    <property type="match status" value="1"/>
</dbReference>
<dbReference type="KEGG" id="plue:EWM63_01970"/>
<evidence type="ECO:0000313" key="3">
    <source>
        <dbReference type="EMBL" id="QBE61910.1"/>
    </source>
</evidence>
<dbReference type="InterPro" id="IPR010905">
    <property type="entry name" value="Glyco_hydro_88"/>
</dbReference>
<evidence type="ECO:0000256" key="1">
    <source>
        <dbReference type="ARBA" id="ARBA00022801"/>
    </source>
</evidence>
<evidence type="ECO:0000313" key="4">
    <source>
        <dbReference type="Proteomes" id="UP000290637"/>
    </source>
</evidence>
<gene>
    <name evidence="3" type="ORF">EWM63_01970</name>
</gene>
<protein>
    <submittedName>
        <fullName evidence="3">DUF4861 domain-containing protein</fullName>
    </submittedName>
</protein>
<dbReference type="RefSeq" id="WP_130185047.1">
    <property type="nucleotide sequence ID" value="NZ_CP035913.1"/>
</dbReference>
<feature type="chain" id="PRO_5020660184" evidence="2">
    <location>
        <begin position="21"/>
        <end position="709"/>
    </location>
</feature>